<sequence>MVFMRGGRVRDSPGVESHCIQGVEDLLGIPDEEEEDQNMVRKNPNRYEWKRNKVKYHHQPSHPTQTNWIEEGFVHC</sequence>
<comment type="caution">
    <text evidence="1">The sequence shown here is derived from an EMBL/GenBank/DDBJ whole genome shotgun (WGS) entry which is preliminary data.</text>
</comment>
<dbReference type="EMBL" id="RCHU02000004">
    <property type="protein sequence ID" value="KAL3596642.1"/>
    <property type="molecule type" value="Genomic_DNA"/>
</dbReference>
<evidence type="ECO:0000313" key="2">
    <source>
        <dbReference type="Proteomes" id="UP000309997"/>
    </source>
</evidence>
<reference evidence="1 2" key="1">
    <citation type="journal article" date="2024" name="Plant Biotechnol. J.">
        <title>Genome and CRISPR/Cas9 system of a widespread forest tree (Populus alba) in the world.</title>
        <authorList>
            <person name="Liu Y.J."/>
            <person name="Jiang P.F."/>
            <person name="Han X.M."/>
            <person name="Li X.Y."/>
            <person name="Wang H.M."/>
            <person name="Wang Y.J."/>
            <person name="Wang X.X."/>
            <person name="Zeng Q.Y."/>
        </authorList>
    </citation>
    <scope>NUCLEOTIDE SEQUENCE [LARGE SCALE GENOMIC DNA]</scope>
    <source>
        <strain evidence="2">cv. PAL-ZL1</strain>
    </source>
</reference>
<keyword evidence="2" id="KW-1185">Reference proteome</keyword>
<name>A0ACC4CFF9_POPAL</name>
<dbReference type="Proteomes" id="UP000309997">
    <property type="component" value="Unassembled WGS sequence"/>
</dbReference>
<accession>A0ACC4CFF9</accession>
<organism evidence="1 2">
    <name type="scientific">Populus alba</name>
    <name type="common">White poplar</name>
    <dbReference type="NCBI Taxonomy" id="43335"/>
    <lineage>
        <taxon>Eukaryota</taxon>
        <taxon>Viridiplantae</taxon>
        <taxon>Streptophyta</taxon>
        <taxon>Embryophyta</taxon>
        <taxon>Tracheophyta</taxon>
        <taxon>Spermatophyta</taxon>
        <taxon>Magnoliopsida</taxon>
        <taxon>eudicotyledons</taxon>
        <taxon>Gunneridae</taxon>
        <taxon>Pentapetalae</taxon>
        <taxon>rosids</taxon>
        <taxon>fabids</taxon>
        <taxon>Malpighiales</taxon>
        <taxon>Salicaceae</taxon>
        <taxon>Saliceae</taxon>
        <taxon>Populus</taxon>
    </lineage>
</organism>
<proteinExistence type="predicted"/>
<evidence type="ECO:0000313" key="1">
    <source>
        <dbReference type="EMBL" id="KAL3596642.1"/>
    </source>
</evidence>
<protein>
    <submittedName>
        <fullName evidence="1">Uncharacterized protein</fullName>
    </submittedName>
</protein>
<gene>
    <name evidence="1" type="ORF">D5086_008279</name>
</gene>